<feature type="region of interest" description="Disordered" evidence="1">
    <location>
        <begin position="92"/>
        <end position="126"/>
    </location>
</feature>
<dbReference type="PANTHER" id="PTHR28027">
    <property type="entry name" value="TRANSCRIPTIONAL REGULATOR MIT1"/>
    <property type="match status" value="1"/>
</dbReference>
<name>A0A8K0JKQ9_9TREE</name>
<evidence type="ECO:0008006" key="4">
    <source>
        <dbReference type="Google" id="ProtNLM"/>
    </source>
</evidence>
<dbReference type="InterPro" id="IPR018608">
    <property type="entry name" value="Gti1/Pac2"/>
</dbReference>
<dbReference type="AlphaFoldDB" id="A0A8K0JKQ9"/>
<sequence>MPAPASPPALDPPFRGYIETTYDALLVFEAARRGMIPRVTRRLIERERGMVQSGAVFVFDEHESGIKRWTDGLVWSPSRILGNFLVYRETDKRRNSSTGNNDQGGADKQTSSSISSGSQGRPGLSAASITGLDYTQARGRTVSDGQGQPSDSLDKNRERQLVGSLTNSYKFKDAGLVKKTMSVNVNGFAQHMVSYYSVADVLNGRLRTPSSIGELVSLEISPEYMQKQNFRFPPVFDIGPDGLLQYK</sequence>
<accession>A0A8K0JKQ9</accession>
<keyword evidence="3" id="KW-1185">Reference proteome</keyword>
<evidence type="ECO:0000313" key="2">
    <source>
        <dbReference type="EMBL" id="KAG7531705.1"/>
    </source>
</evidence>
<dbReference type="GO" id="GO:0003677">
    <property type="term" value="F:DNA binding"/>
    <property type="evidence" value="ECO:0007669"/>
    <property type="project" value="TreeGrafter"/>
</dbReference>
<evidence type="ECO:0000313" key="3">
    <source>
        <dbReference type="Proteomes" id="UP000812966"/>
    </source>
</evidence>
<proteinExistence type="predicted"/>
<dbReference type="OrthoDB" id="5572844at2759"/>
<dbReference type="PANTHER" id="PTHR28027:SF2">
    <property type="entry name" value="TRANSCRIPTIONAL REGULATOR MIT1"/>
    <property type="match status" value="1"/>
</dbReference>
<dbReference type="Pfam" id="PF09729">
    <property type="entry name" value="Gti1_Pac2"/>
    <property type="match status" value="1"/>
</dbReference>
<dbReference type="Proteomes" id="UP000812966">
    <property type="component" value="Unassembled WGS sequence"/>
</dbReference>
<organism evidence="2 3">
    <name type="scientific">Filobasidium floriforme</name>
    <dbReference type="NCBI Taxonomy" id="5210"/>
    <lineage>
        <taxon>Eukaryota</taxon>
        <taxon>Fungi</taxon>
        <taxon>Dikarya</taxon>
        <taxon>Basidiomycota</taxon>
        <taxon>Agaricomycotina</taxon>
        <taxon>Tremellomycetes</taxon>
        <taxon>Filobasidiales</taxon>
        <taxon>Filobasidiaceae</taxon>
        <taxon>Filobasidium</taxon>
    </lineage>
</organism>
<comment type="caution">
    <text evidence="2">The sequence shown here is derived from an EMBL/GenBank/DDBJ whole genome shotgun (WGS) entry which is preliminary data.</text>
</comment>
<dbReference type="EMBL" id="JABELV010000084">
    <property type="protein sequence ID" value="KAG7531705.1"/>
    <property type="molecule type" value="Genomic_DNA"/>
</dbReference>
<protein>
    <recommendedName>
        <fullName evidence="4">Gti1/Pac2 family-domain-containing protein</fullName>
    </recommendedName>
</protein>
<evidence type="ECO:0000256" key="1">
    <source>
        <dbReference type="SAM" id="MobiDB-lite"/>
    </source>
</evidence>
<reference evidence="2" key="1">
    <citation type="submission" date="2020-04" db="EMBL/GenBank/DDBJ databases">
        <title>Analysis of mating type loci in Filobasidium floriforme.</title>
        <authorList>
            <person name="Nowrousian M."/>
        </authorList>
    </citation>
    <scope>NUCLEOTIDE SEQUENCE</scope>
    <source>
        <strain evidence="2">CBS 6242</strain>
    </source>
</reference>
<gene>
    <name evidence="2" type="ORF">FFLO_04147</name>
</gene>